<evidence type="ECO:0000256" key="5">
    <source>
        <dbReference type="SAM" id="MobiDB-lite"/>
    </source>
</evidence>
<comment type="caution">
    <text evidence="8">The sequence shown here is derived from an EMBL/GenBank/DDBJ whole genome shotgun (WGS) entry which is preliminary data.</text>
</comment>
<feature type="compositionally biased region" description="Basic and acidic residues" evidence="5">
    <location>
        <begin position="33"/>
        <end position="48"/>
    </location>
</feature>
<keyword evidence="6" id="KW-0812">Transmembrane</keyword>
<evidence type="ECO:0000256" key="2">
    <source>
        <dbReference type="ARBA" id="ARBA00022670"/>
    </source>
</evidence>
<evidence type="ECO:0000256" key="6">
    <source>
        <dbReference type="SAM" id="Phobius"/>
    </source>
</evidence>
<dbReference type="SUPFAM" id="SSF50156">
    <property type="entry name" value="PDZ domain-like"/>
    <property type="match status" value="1"/>
</dbReference>
<keyword evidence="9" id="KW-1185">Reference proteome</keyword>
<dbReference type="EC" id="3.4.21.-" evidence="8"/>
<feature type="compositionally biased region" description="Polar residues" evidence="5">
    <location>
        <begin position="54"/>
        <end position="83"/>
    </location>
</feature>
<evidence type="ECO:0000259" key="7">
    <source>
        <dbReference type="PROSITE" id="PS50106"/>
    </source>
</evidence>
<dbReference type="PRINTS" id="PR00834">
    <property type="entry name" value="PROTEASES2C"/>
</dbReference>
<comment type="similarity">
    <text evidence="1">Belongs to the peptidase S1C family.</text>
</comment>
<keyword evidence="2 8" id="KW-0645">Protease</keyword>
<evidence type="ECO:0000256" key="1">
    <source>
        <dbReference type="ARBA" id="ARBA00010541"/>
    </source>
</evidence>
<keyword evidence="6" id="KW-1133">Transmembrane helix</keyword>
<dbReference type="Gene3D" id="2.40.10.10">
    <property type="entry name" value="Trypsin-like serine proteases"/>
    <property type="match status" value="2"/>
</dbReference>
<keyword evidence="3 8" id="KW-0378">Hydrolase</keyword>
<keyword evidence="4" id="KW-0720">Serine protease</keyword>
<feature type="domain" description="PDZ" evidence="7">
    <location>
        <begin position="371"/>
        <end position="440"/>
    </location>
</feature>
<protein>
    <submittedName>
        <fullName evidence="8">S1C family serine protease</fullName>
        <ecNumber evidence="8">3.4.21.-</ecNumber>
    </submittedName>
</protein>
<evidence type="ECO:0000256" key="3">
    <source>
        <dbReference type="ARBA" id="ARBA00022801"/>
    </source>
</evidence>
<dbReference type="GO" id="GO:0006508">
    <property type="term" value="P:proteolysis"/>
    <property type="evidence" value="ECO:0007669"/>
    <property type="project" value="UniProtKB-KW"/>
</dbReference>
<organism evidence="8 9">
    <name type="scientific">Fredinandcohnia salidurans</name>
    <dbReference type="NCBI Taxonomy" id="2595041"/>
    <lineage>
        <taxon>Bacteria</taxon>
        <taxon>Bacillati</taxon>
        <taxon>Bacillota</taxon>
        <taxon>Bacilli</taxon>
        <taxon>Bacillales</taxon>
        <taxon>Bacillaceae</taxon>
        <taxon>Fredinandcohnia</taxon>
    </lineage>
</organism>
<accession>A0ABW4MKZ9</accession>
<proteinExistence type="inferred from homology"/>
<dbReference type="InterPro" id="IPR001940">
    <property type="entry name" value="Peptidase_S1C"/>
</dbReference>
<reference evidence="9" key="1">
    <citation type="journal article" date="2019" name="Int. J. Syst. Evol. Microbiol.">
        <title>The Global Catalogue of Microorganisms (GCM) 10K type strain sequencing project: providing services to taxonomists for standard genome sequencing and annotation.</title>
        <authorList>
            <consortium name="The Broad Institute Genomics Platform"/>
            <consortium name="The Broad Institute Genome Sequencing Center for Infectious Disease"/>
            <person name="Wu L."/>
            <person name="Ma J."/>
        </authorList>
    </citation>
    <scope>NUCLEOTIDE SEQUENCE [LARGE SCALE GENOMIC DNA]</scope>
    <source>
        <strain evidence="9">CCUG 15531</strain>
    </source>
</reference>
<dbReference type="PANTHER" id="PTHR43343:SF3">
    <property type="entry name" value="PROTEASE DO-LIKE 8, CHLOROPLASTIC"/>
    <property type="match status" value="1"/>
</dbReference>
<gene>
    <name evidence="8" type="ORF">ACFSFW_07925</name>
</gene>
<name>A0ABW4MKZ9_9BACI</name>
<evidence type="ECO:0000313" key="8">
    <source>
        <dbReference type="EMBL" id="MFD1778593.1"/>
    </source>
</evidence>
<dbReference type="EMBL" id="JBHUEK010000010">
    <property type="protein sequence ID" value="MFD1778593.1"/>
    <property type="molecule type" value="Genomic_DNA"/>
</dbReference>
<dbReference type="InterPro" id="IPR001478">
    <property type="entry name" value="PDZ"/>
</dbReference>
<dbReference type="InterPro" id="IPR051201">
    <property type="entry name" value="Chloro_Bact_Ser_Proteases"/>
</dbReference>
<dbReference type="PROSITE" id="PS50106">
    <property type="entry name" value="PDZ"/>
    <property type="match status" value="1"/>
</dbReference>
<dbReference type="InterPro" id="IPR009003">
    <property type="entry name" value="Peptidase_S1_PA"/>
</dbReference>
<dbReference type="InterPro" id="IPR043504">
    <property type="entry name" value="Peptidase_S1_PA_chymotrypsin"/>
</dbReference>
<evidence type="ECO:0000313" key="9">
    <source>
        <dbReference type="Proteomes" id="UP001597227"/>
    </source>
</evidence>
<dbReference type="GO" id="GO:0008233">
    <property type="term" value="F:peptidase activity"/>
    <property type="evidence" value="ECO:0007669"/>
    <property type="project" value="UniProtKB-KW"/>
</dbReference>
<keyword evidence="6" id="KW-0472">Membrane</keyword>
<dbReference type="Pfam" id="PF13365">
    <property type="entry name" value="Trypsin_2"/>
    <property type="match status" value="1"/>
</dbReference>
<dbReference type="RefSeq" id="WP_388036917.1">
    <property type="nucleotide sequence ID" value="NZ_JBHUEK010000010.1"/>
</dbReference>
<sequence>MENDKRFDEFKHTDDQSNNLDNKESDSTGIQSEQEKMDLKPEVEHIDIEPTQVEHAQTETVQNSEVIEATSQQTAVTEESTLRASRPKEKKSNSKMKSFLSMVSAGVLGSALTLGVAPHIDGLQGYFNSDSPATEQNSEVIEASGPVKIQSTAVSDSASSIADMVEEASKGIVGITSMQSQQNPFNRSNSQNIPSGTGSGVIFQKDGDKAYIVTNNHVIENANEVEISLQNGEKTMAKLIGTDPLTDLAVLEIDSKHVEAVLPFGDSGTLRPGDQVFAIGNPLGLDLSRTVTSGIVSAKDRSISVDTSAGGWELNVIQTDAAINPGNSGGALLNTQGQVIGINSLKIANSGVEGLGFAIPSNDVVPIINSLIENGKIERPFIGIGLADLAEVPRMYYADLPNDVKEGVIVTSVAQNSAAEKAGLKMTDVIVKINDTEVKSSMDLRKYLYSKVKIGDQIELTYYRGGNLETASLTLTSNTTGIE</sequence>
<dbReference type="InterPro" id="IPR036034">
    <property type="entry name" value="PDZ_sf"/>
</dbReference>
<dbReference type="SUPFAM" id="SSF50494">
    <property type="entry name" value="Trypsin-like serine proteases"/>
    <property type="match status" value="1"/>
</dbReference>
<feature type="transmembrane region" description="Helical" evidence="6">
    <location>
        <begin position="99"/>
        <end position="120"/>
    </location>
</feature>
<dbReference type="Pfam" id="PF13180">
    <property type="entry name" value="PDZ_2"/>
    <property type="match status" value="1"/>
</dbReference>
<dbReference type="SMART" id="SM00228">
    <property type="entry name" value="PDZ"/>
    <property type="match status" value="1"/>
</dbReference>
<dbReference type="Gene3D" id="2.30.42.10">
    <property type="match status" value="1"/>
</dbReference>
<feature type="compositionally biased region" description="Basic and acidic residues" evidence="5">
    <location>
        <begin position="1"/>
        <end position="26"/>
    </location>
</feature>
<feature type="region of interest" description="Disordered" evidence="5">
    <location>
        <begin position="1"/>
        <end position="95"/>
    </location>
</feature>
<dbReference type="Proteomes" id="UP001597227">
    <property type="component" value="Unassembled WGS sequence"/>
</dbReference>
<evidence type="ECO:0000256" key="4">
    <source>
        <dbReference type="ARBA" id="ARBA00022825"/>
    </source>
</evidence>
<dbReference type="PANTHER" id="PTHR43343">
    <property type="entry name" value="PEPTIDASE S12"/>
    <property type="match status" value="1"/>
</dbReference>